<feature type="transmembrane region" description="Helical" evidence="1">
    <location>
        <begin position="41"/>
        <end position="67"/>
    </location>
</feature>
<accession>A0A381TGC5</accession>
<evidence type="ECO:0000313" key="2">
    <source>
        <dbReference type="EMBL" id="SVA13817.1"/>
    </source>
</evidence>
<dbReference type="EMBL" id="UINC01004368">
    <property type="protein sequence ID" value="SVA13817.1"/>
    <property type="molecule type" value="Genomic_DNA"/>
</dbReference>
<keyword evidence="1" id="KW-0812">Transmembrane</keyword>
<organism evidence="2">
    <name type="scientific">marine metagenome</name>
    <dbReference type="NCBI Taxonomy" id="408172"/>
    <lineage>
        <taxon>unclassified sequences</taxon>
        <taxon>metagenomes</taxon>
        <taxon>ecological metagenomes</taxon>
    </lineage>
</organism>
<evidence type="ECO:0000256" key="1">
    <source>
        <dbReference type="SAM" id="Phobius"/>
    </source>
</evidence>
<protein>
    <submittedName>
        <fullName evidence="2">Uncharacterized protein</fullName>
    </submittedName>
</protein>
<name>A0A381TGC5_9ZZZZ</name>
<reference evidence="2" key="1">
    <citation type="submission" date="2018-05" db="EMBL/GenBank/DDBJ databases">
        <authorList>
            <person name="Lanie J.A."/>
            <person name="Ng W.-L."/>
            <person name="Kazmierczak K.M."/>
            <person name="Andrzejewski T.M."/>
            <person name="Davidsen T.M."/>
            <person name="Wayne K.J."/>
            <person name="Tettelin H."/>
            <person name="Glass J.I."/>
            <person name="Rusch D."/>
            <person name="Podicherti R."/>
            <person name="Tsui H.-C.T."/>
            <person name="Winkler M.E."/>
        </authorList>
    </citation>
    <scope>NUCLEOTIDE SEQUENCE</scope>
</reference>
<gene>
    <name evidence="2" type="ORF">METZ01_LOCUS66671</name>
</gene>
<sequence length="90" mass="9603">MARQLSRMVLAVTTLLLAVTRPAWACQICFGDPNSPMAIGASWGILLLLGVTVGVLAAFAGFFLYLLKRSRMILGQRVDLSDSSQASGSM</sequence>
<keyword evidence="1" id="KW-0472">Membrane</keyword>
<keyword evidence="1" id="KW-1133">Transmembrane helix</keyword>
<dbReference type="AlphaFoldDB" id="A0A381TGC5"/>
<proteinExistence type="predicted"/>